<accession>A0A8H7AKG5</accession>
<evidence type="ECO:0000313" key="2">
    <source>
        <dbReference type="EMBL" id="KAF7509059.1"/>
    </source>
</evidence>
<sequence>MISDWQCDTAKPQNLNDSTDLDEDTAELPPPASETQHMTALGVIARRRMLIAMGTVSDLTTAVKSSSYAEVMRVDGTLHEAAASVFPPLKMKLMAASVDDSS</sequence>
<keyword evidence="3" id="KW-1185">Reference proteome</keyword>
<evidence type="ECO:0000256" key="1">
    <source>
        <dbReference type="SAM" id="MobiDB-lite"/>
    </source>
</evidence>
<proteinExistence type="predicted"/>
<feature type="region of interest" description="Disordered" evidence="1">
    <location>
        <begin position="1"/>
        <end position="35"/>
    </location>
</feature>
<name>A0A8H7AKG5_9EURO</name>
<comment type="caution">
    <text evidence="2">The sequence shown here is derived from an EMBL/GenBank/DDBJ whole genome shotgun (WGS) entry which is preliminary data.</text>
</comment>
<organism evidence="2 3">
    <name type="scientific">Endocarpon pusillum</name>
    <dbReference type="NCBI Taxonomy" id="364733"/>
    <lineage>
        <taxon>Eukaryota</taxon>
        <taxon>Fungi</taxon>
        <taxon>Dikarya</taxon>
        <taxon>Ascomycota</taxon>
        <taxon>Pezizomycotina</taxon>
        <taxon>Eurotiomycetes</taxon>
        <taxon>Chaetothyriomycetidae</taxon>
        <taxon>Verrucariales</taxon>
        <taxon>Verrucariaceae</taxon>
        <taxon>Endocarpon</taxon>
    </lineage>
</organism>
<dbReference type="EMBL" id="JAACFV010000046">
    <property type="protein sequence ID" value="KAF7509059.1"/>
    <property type="molecule type" value="Genomic_DNA"/>
</dbReference>
<dbReference type="AlphaFoldDB" id="A0A8H7AKG5"/>
<protein>
    <submittedName>
        <fullName evidence="2">Uncharacterized protein</fullName>
    </submittedName>
</protein>
<gene>
    <name evidence="2" type="ORF">GJ744_008454</name>
</gene>
<evidence type="ECO:0000313" key="3">
    <source>
        <dbReference type="Proteomes" id="UP000606974"/>
    </source>
</evidence>
<dbReference type="OrthoDB" id="4934715at2759"/>
<reference evidence="2" key="1">
    <citation type="submission" date="2020-02" db="EMBL/GenBank/DDBJ databases">
        <authorList>
            <person name="Palmer J.M."/>
        </authorList>
    </citation>
    <scope>NUCLEOTIDE SEQUENCE</scope>
    <source>
        <strain evidence="2">EPUS1.4</strain>
        <tissue evidence="2">Thallus</tissue>
    </source>
</reference>
<dbReference type="Proteomes" id="UP000606974">
    <property type="component" value="Unassembled WGS sequence"/>
</dbReference>